<dbReference type="RefSeq" id="WP_149484795.1">
    <property type="nucleotide sequence ID" value="NZ_CP036150.1"/>
</dbReference>
<evidence type="ECO:0000313" key="2">
    <source>
        <dbReference type="Proteomes" id="UP000324209"/>
    </source>
</evidence>
<sequence length="221" mass="23997">MKAVIEGNPSFSHVHIDLEPGEQLIAESGAMQSMSASLDMKARSNGGFLSGLMKKWFGGETFFVNEFSNKGSVPMRVTIAQNVPGEIRELNLKNDHDICLQRGSWLASEGDVRFKAVWAGFVSWFSGEGLVKLKASGDGRIWFGAYGGIIERKVEGELKIDDGHLVAYDPSLKLKIALAGDLLSSVLGGEGFVTKVIGTGTVYIQTRSIKGLASWLNPKFR</sequence>
<dbReference type="OrthoDB" id="9779518at2"/>
<dbReference type="Gene3D" id="3.60.160.10">
    <property type="entry name" value="Mitochondrial biogenesis AIM24"/>
    <property type="match status" value="1"/>
</dbReference>
<evidence type="ECO:0000313" key="1">
    <source>
        <dbReference type="EMBL" id="QEN06712.1"/>
    </source>
</evidence>
<dbReference type="SUPFAM" id="SSF51219">
    <property type="entry name" value="TRAP-like"/>
    <property type="match status" value="1"/>
</dbReference>
<dbReference type="InterPro" id="IPR036983">
    <property type="entry name" value="AIM24_sf"/>
</dbReference>
<reference evidence="1 2" key="1">
    <citation type="submission" date="2019-02" db="EMBL/GenBank/DDBJ databases">
        <title>Complete Genome Sequence and Methylome Analysis of free living Spirochaetas.</title>
        <authorList>
            <person name="Fomenkov A."/>
            <person name="Dubinina G."/>
            <person name="Leshcheva N."/>
            <person name="Mikheeva N."/>
            <person name="Grabovich M."/>
            <person name="Vincze T."/>
            <person name="Roberts R.J."/>
        </authorList>
    </citation>
    <scope>NUCLEOTIDE SEQUENCE [LARGE SCALE GENOMIC DNA]</scope>
    <source>
        <strain evidence="1 2">K2</strain>
    </source>
</reference>
<dbReference type="Pfam" id="PF01987">
    <property type="entry name" value="AIM24"/>
    <property type="match status" value="1"/>
</dbReference>
<name>A0A5C1QKP6_9SPIO</name>
<dbReference type="NCBIfam" id="TIGR00266">
    <property type="entry name" value="TIGR00266 family protein"/>
    <property type="match status" value="1"/>
</dbReference>
<protein>
    <submittedName>
        <fullName evidence="1">TIGR00266 family protein</fullName>
    </submittedName>
</protein>
<dbReference type="KEGG" id="ock:EXM22_01410"/>
<dbReference type="AlphaFoldDB" id="A0A5C1QKP6"/>
<dbReference type="PANTHER" id="PTHR43657:SF1">
    <property type="entry name" value="ALTERED INHERITANCE OF MITOCHONDRIA PROTEIN 24, MITOCHONDRIAL"/>
    <property type="match status" value="1"/>
</dbReference>
<proteinExistence type="predicted"/>
<keyword evidence="2" id="KW-1185">Reference proteome</keyword>
<gene>
    <name evidence="1" type="ORF">EXM22_01410</name>
</gene>
<dbReference type="InterPro" id="IPR002838">
    <property type="entry name" value="AIM24"/>
</dbReference>
<dbReference type="Proteomes" id="UP000324209">
    <property type="component" value="Chromosome"/>
</dbReference>
<dbReference type="EMBL" id="CP036150">
    <property type="protein sequence ID" value="QEN06712.1"/>
    <property type="molecule type" value="Genomic_DNA"/>
</dbReference>
<dbReference type="PANTHER" id="PTHR43657">
    <property type="entry name" value="TRYPTOPHAN RNA-BINDING ATTENUATOR PROTEIN-LIKE PROTEIN"/>
    <property type="match status" value="1"/>
</dbReference>
<organism evidence="1 2">
    <name type="scientific">Oceanispirochaeta crateris</name>
    <dbReference type="NCBI Taxonomy" id="2518645"/>
    <lineage>
        <taxon>Bacteria</taxon>
        <taxon>Pseudomonadati</taxon>
        <taxon>Spirochaetota</taxon>
        <taxon>Spirochaetia</taxon>
        <taxon>Spirochaetales</taxon>
        <taxon>Spirochaetaceae</taxon>
        <taxon>Oceanispirochaeta</taxon>
    </lineage>
</organism>
<dbReference type="InterPro" id="IPR016031">
    <property type="entry name" value="Trp_RNA-bd_attenuator-like_dom"/>
</dbReference>
<accession>A0A5C1QKP6</accession>